<evidence type="ECO:0000313" key="3">
    <source>
        <dbReference type="Proteomes" id="UP001155079"/>
    </source>
</evidence>
<comment type="caution">
    <text evidence="2">The sequence shown here is derived from an EMBL/GenBank/DDBJ whole genome shotgun (WGS) entry which is preliminary data.</text>
</comment>
<keyword evidence="3" id="KW-1185">Reference proteome</keyword>
<evidence type="ECO:0000313" key="2">
    <source>
        <dbReference type="EMBL" id="MCM2400409.1"/>
    </source>
</evidence>
<sequence length="207" mass="22149">MRKEREIDLMLSGREPFAFERESEGWSFEQIGRAAERVVLELKSAEGLSAADRYELLLNELMGEMARQFELFRNLRASAEAMLSRIEVEGGAADDAAAKLARADAKAATDAISLIVRTLEKVDALQRQFARDRAEAEEQRAESEDHDRIRQELADLIEERALERAAAMLAARGDGVGNADGVAAGCAGLGCAGLGCAGPGAGCGPPG</sequence>
<protein>
    <submittedName>
        <fullName evidence="2">Uncharacterized protein</fullName>
    </submittedName>
</protein>
<keyword evidence="1" id="KW-0175">Coiled coil</keyword>
<organism evidence="2 3">
    <name type="scientific">Ciceribacter sichuanensis</name>
    <dbReference type="NCBI Taxonomy" id="2949647"/>
    <lineage>
        <taxon>Bacteria</taxon>
        <taxon>Pseudomonadati</taxon>
        <taxon>Pseudomonadota</taxon>
        <taxon>Alphaproteobacteria</taxon>
        <taxon>Hyphomicrobiales</taxon>
        <taxon>Rhizobiaceae</taxon>
        <taxon>Ciceribacter</taxon>
    </lineage>
</organism>
<feature type="coiled-coil region" evidence="1">
    <location>
        <begin position="122"/>
        <end position="159"/>
    </location>
</feature>
<gene>
    <name evidence="2" type="ORF">NBH20_04535</name>
</gene>
<proteinExistence type="predicted"/>
<reference evidence="2 3" key="1">
    <citation type="submission" date="2022-06" db="EMBL/GenBank/DDBJ databases">
        <authorList>
            <person name="Sun Q."/>
        </authorList>
    </citation>
    <scope>NUCLEOTIDE SEQUENCE [LARGE SCALE GENOMIC DNA]</scope>
    <source>
        <strain evidence="2 3">S153</strain>
    </source>
</reference>
<dbReference type="Proteomes" id="UP001155079">
    <property type="component" value="Unassembled WGS sequence"/>
</dbReference>
<name>A0ABT0V3G3_9HYPH</name>
<dbReference type="RefSeq" id="WP_250944100.1">
    <property type="nucleotide sequence ID" value="NZ_JAMQAY010000001.1"/>
</dbReference>
<dbReference type="EMBL" id="JAMQAY010000001">
    <property type="protein sequence ID" value="MCM2400409.1"/>
    <property type="molecule type" value="Genomic_DNA"/>
</dbReference>
<accession>A0ABT0V3G3</accession>
<evidence type="ECO:0000256" key="1">
    <source>
        <dbReference type="SAM" id="Coils"/>
    </source>
</evidence>